<protein>
    <submittedName>
        <fullName evidence="2">Uncharacterized protein</fullName>
    </submittedName>
</protein>
<dbReference type="EMBL" id="JAUTXT010000034">
    <property type="protein sequence ID" value="KAK3672307.1"/>
    <property type="molecule type" value="Genomic_DNA"/>
</dbReference>
<feature type="region of interest" description="Disordered" evidence="1">
    <location>
        <begin position="216"/>
        <end position="250"/>
    </location>
</feature>
<evidence type="ECO:0000313" key="3">
    <source>
        <dbReference type="Proteomes" id="UP001274830"/>
    </source>
</evidence>
<organism evidence="2 3">
    <name type="scientific">Recurvomyces mirabilis</name>
    <dbReference type="NCBI Taxonomy" id="574656"/>
    <lineage>
        <taxon>Eukaryota</taxon>
        <taxon>Fungi</taxon>
        <taxon>Dikarya</taxon>
        <taxon>Ascomycota</taxon>
        <taxon>Pezizomycotina</taxon>
        <taxon>Dothideomycetes</taxon>
        <taxon>Dothideomycetidae</taxon>
        <taxon>Mycosphaerellales</taxon>
        <taxon>Teratosphaeriaceae</taxon>
        <taxon>Recurvomyces</taxon>
    </lineage>
</organism>
<comment type="caution">
    <text evidence="2">The sequence shown here is derived from an EMBL/GenBank/DDBJ whole genome shotgun (WGS) entry which is preliminary data.</text>
</comment>
<name>A0AAE0TRR1_9PEZI</name>
<sequence>MSSRRHPYYDPYPHHGYQDYHYPPAPVAHPSTHHSSAYAPHLPQHVYEPPAPPYASPRSGGTPLVQEVAAEDVKFSVEGGKKRRKAVEVNGVGEDQRVDQSNNYIDDPLYIRQQIMDNAQALMQILCPTAYGPDFAGRYSVVLLQPTPTSKDNAKQHRTHKSTSANQQLEKWRAGVACDGTVVVEGPKAETSFMALNSLLESLAAKLGKVMPRAWDVGEESDGEEETEKTGVVEDEDGARFAVEGGRDKE</sequence>
<reference evidence="2" key="1">
    <citation type="submission" date="2023-07" db="EMBL/GenBank/DDBJ databases">
        <title>Black Yeasts Isolated from many extreme environments.</title>
        <authorList>
            <person name="Coleine C."/>
            <person name="Stajich J.E."/>
            <person name="Selbmann L."/>
        </authorList>
    </citation>
    <scope>NUCLEOTIDE SEQUENCE</scope>
    <source>
        <strain evidence="2">CCFEE 5485</strain>
    </source>
</reference>
<keyword evidence="3" id="KW-1185">Reference proteome</keyword>
<accession>A0AAE0TRR1</accession>
<dbReference type="AlphaFoldDB" id="A0AAE0TRR1"/>
<feature type="compositionally biased region" description="Acidic residues" evidence="1">
    <location>
        <begin position="217"/>
        <end position="237"/>
    </location>
</feature>
<dbReference type="Proteomes" id="UP001274830">
    <property type="component" value="Unassembled WGS sequence"/>
</dbReference>
<evidence type="ECO:0000256" key="1">
    <source>
        <dbReference type="SAM" id="MobiDB-lite"/>
    </source>
</evidence>
<evidence type="ECO:0000313" key="2">
    <source>
        <dbReference type="EMBL" id="KAK3672307.1"/>
    </source>
</evidence>
<gene>
    <name evidence="2" type="ORF">LTR78_007847</name>
</gene>
<proteinExistence type="predicted"/>
<feature type="region of interest" description="Disordered" evidence="1">
    <location>
        <begin position="1"/>
        <end position="35"/>
    </location>
</feature>